<protein>
    <submittedName>
        <fullName evidence="1">Uncharacterized protein</fullName>
    </submittedName>
</protein>
<evidence type="ECO:0000313" key="2">
    <source>
        <dbReference type="Proteomes" id="UP000423065"/>
    </source>
</evidence>
<dbReference type="GeneID" id="64766836"/>
<sequence length="71" mass="8428">MRNLCGCRSVWRKLDHLLRCRVRYVCNRHDDYILNSTEFTTLEEYAARLGDEIAETLLRNQRPNGGSDREQ</sequence>
<reference evidence="1 2" key="1">
    <citation type="submission" date="2019-10" db="EMBL/GenBank/DDBJ databases">
        <authorList>
            <person name="Garlena R.A."/>
            <person name="Russell D.A."/>
            <person name="Pope W.H."/>
            <person name="Jacobs-Sera D."/>
            <person name="Hatfull G.F."/>
        </authorList>
    </citation>
    <scope>NUCLEOTIDE SEQUENCE [LARGE SCALE GENOMIC DNA]</scope>
</reference>
<gene>
    <name evidence="1" type="primary">129</name>
    <name evidence="1" type="ORF">SEA_STORMAGEDDON_129</name>
</gene>
<organism evidence="1 2">
    <name type="scientific">Gordonia phage Stormageddon</name>
    <dbReference type="NCBI Taxonomy" id="2656541"/>
    <lineage>
        <taxon>Viruses</taxon>
        <taxon>Duplodnaviria</taxon>
        <taxon>Heunggongvirae</taxon>
        <taxon>Uroviricota</taxon>
        <taxon>Caudoviricetes</taxon>
        <taxon>Stormageddonvirus</taxon>
        <taxon>Stormageddonvirus Stormageddon</taxon>
    </lineage>
</organism>
<dbReference type="EMBL" id="MN586040">
    <property type="protein sequence ID" value="QGJ94989.1"/>
    <property type="molecule type" value="Genomic_DNA"/>
</dbReference>
<dbReference type="KEGG" id="vg:64766836"/>
<dbReference type="RefSeq" id="YP_010059604.1">
    <property type="nucleotide sequence ID" value="NC_054726.1"/>
</dbReference>
<dbReference type="Proteomes" id="UP000423065">
    <property type="component" value="Segment"/>
</dbReference>
<accession>A0A649VSR5</accession>
<evidence type="ECO:0000313" key="1">
    <source>
        <dbReference type="EMBL" id="QGJ94989.1"/>
    </source>
</evidence>
<name>A0A649VSR5_9CAUD</name>
<proteinExistence type="predicted"/>
<keyword evidence="2" id="KW-1185">Reference proteome</keyword>